<protein>
    <submittedName>
        <fullName evidence="2">Uncharacterized protein</fullName>
    </submittedName>
</protein>
<keyword evidence="3" id="KW-1185">Reference proteome</keyword>
<evidence type="ECO:0000313" key="3">
    <source>
        <dbReference type="Proteomes" id="UP000054537"/>
    </source>
</evidence>
<sequence>MPPQYGQPGAYPYPGGPVPPPRKGKAPLVVGLVLGLVVLPLLLCVGGGYYFAEWVPKQEFKARQALYEKLGVPEAFTRDLVDDDEDFGNTLDTFFYLDCPKGVCPANPTTSIHEWMTDNGAVNLTASDVAECIKTVQEARAVNCDPPLRWERDGQVINLFPMGLTMGKTVKDTRFKLSVSISTPD</sequence>
<keyword evidence="1" id="KW-0812">Transmembrane</keyword>
<dbReference type="STRING" id="1869.MB27_31600"/>
<proteinExistence type="predicted"/>
<dbReference type="OrthoDB" id="3403976at2"/>
<keyword evidence="1" id="KW-1133">Transmembrane helix</keyword>
<dbReference type="AlphaFoldDB" id="A0A0A6UER5"/>
<evidence type="ECO:0000256" key="1">
    <source>
        <dbReference type="SAM" id="Phobius"/>
    </source>
</evidence>
<keyword evidence="1" id="KW-0472">Membrane</keyword>
<feature type="transmembrane region" description="Helical" evidence="1">
    <location>
        <begin position="28"/>
        <end position="52"/>
    </location>
</feature>
<gene>
    <name evidence="2" type="ORF">MB27_31600</name>
</gene>
<accession>A0A0A6UER5</accession>
<reference evidence="2 3" key="1">
    <citation type="submission" date="2014-10" db="EMBL/GenBank/DDBJ databases">
        <title>Draft genome sequence of Actinoplanes utahensis NRRL 12052.</title>
        <authorList>
            <person name="Velasco-Bucheli B."/>
            <person name="del Cerro C."/>
            <person name="Hormigo D."/>
            <person name="Garcia J.L."/>
            <person name="Acebal C."/>
            <person name="Arroyo M."/>
            <person name="de la Mata I."/>
        </authorList>
    </citation>
    <scope>NUCLEOTIDE SEQUENCE [LARGE SCALE GENOMIC DNA]</scope>
    <source>
        <strain evidence="2 3">NRRL 12052</strain>
    </source>
</reference>
<organism evidence="2 3">
    <name type="scientific">Actinoplanes utahensis</name>
    <dbReference type="NCBI Taxonomy" id="1869"/>
    <lineage>
        <taxon>Bacteria</taxon>
        <taxon>Bacillati</taxon>
        <taxon>Actinomycetota</taxon>
        <taxon>Actinomycetes</taxon>
        <taxon>Micromonosporales</taxon>
        <taxon>Micromonosporaceae</taxon>
        <taxon>Actinoplanes</taxon>
    </lineage>
</organism>
<comment type="caution">
    <text evidence="2">The sequence shown here is derived from an EMBL/GenBank/DDBJ whole genome shotgun (WGS) entry which is preliminary data.</text>
</comment>
<evidence type="ECO:0000313" key="2">
    <source>
        <dbReference type="EMBL" id="KHD73966.1"/>
    </source>
</evidence>
<name>A0A0A6UER5_ACTUT</name>
<dbReference type="Proteomes" id="UP000054537">
    <property type="component" value="Unassembled WGS sequence"/>
</dbReference>
<dbReference type="RefSeq" id="WP_043530728.1">
    <property type="nucleotide sequence ID" value="NZ_BAABKU010000036.1"/>
</dbReference>
<dbReference type="EMBL" id="JRTT01000067">
    <property type="protein sequence ID" value="KHD73966.1"/>
    <property type="molecule type" value="Genomic_DNA"/>
</dbReference>